<sequence length="157" mass="17416">MGSLGPPAAAERQQQLCQRLARHVSEIEREVAEKGARADEWRAERERRESALAELQQQLELQRQEGCRLSAELQLAHSAADKQARAAAGLRVREQDRLSRQLASVRTRLAERDSRLAESTRQLAERTSQLADAVRSVEVKAAQVVGLKSAGKSGQLQ</sequence>
<dbReference type="OrthoDB" id="6401954at2759"/>
<dbReference type="Proteomes" id="UP000440578">
    <property type="component" value="Unassembled WGS sequence"/>
</dbReference>
<keyword evidence="1" id="KW-0175">Coiled coil</keyword>
<organism evidence="2 3">
    <name type="scientific">Amphibalanus amphitrite</name>
    <name type="common">Striped barnacle</name>
    <name type="synonym">Balanus amphitrite</name>
    <dbReference type="NCBI Taxonomy" id="1232801"/>
    <lineage>
        <taxon>Eukaryota</taxon>
        <taxon>Metazoa</taxon>
        <taxon>Ecdysozoa</taxon>
        <taxon>Arthropoda</taxon>
        <taxon>Crustacea</taxon>
        <taxon>Multicrustacea</taxon>
        <taxon>Cirripedia</taxon>
        <taxon>Thoracica</taxon>
        <taxon>Thoracicalcarea</taxon>
        <taxon>Balanomorpha</taxon>
        <taxon>Balanoidea</taxon>
        <taxon>Balanidae</taxon>
        <taxon>Amphibalaninae</taxon>
        <taxon>Amphibalanus</taxon>
    </lineage>
</organism>
<evidence type="ECO:0000313" key="2">
    <source>
        <dbReference type="EMBL" id="KAF0293926.1"/>
    </source>
</evidence>
<name>A0A6A4VHK4_AMPAM</name>
<reference evidence="2 3" key="1">
    <citation type="submission" date="2019-07" db="EMBL/GenBank/DDBJ databases">
        <title>Draft genome assembly of a fouling barnacle, Amphibalanus amphitrite (Darwin, 1854): The first reference genome for Thecostraca.</title>
        <authorList>
            <person name="Kim W."/>
        </authorList>
    </citation>
    <scope>NUCLEOTIDE SEQUENCE [LARGE SCALE GENOMIC DNA]</scope>
    <source>
        <strain evidence="2">SNU_AA5</strain>
        <tissue evidence="2">Soma without cirri and trophi</tissue>
    </source>
</reference>
<feature type="coiled-coil region" evidence="1">
    <location>
        <begin position="10"/>
        <end position="65"/>
    </location>
</feature>
<keyword evidence="3" id="KW-1185">Reference proteome</keyword>
<protein>
    <submittedName>
        <fullName evidence="2">Uncharacterized protein</fullName>
    </submittedName>
</protein>
<comment type="caution">
    <text evidence="2">The sequence shown here is derived from an EMBL/GenBank/DDBJ whole genome shotgun (WGS) entry which is preliminary data.</text>
</comment>
<proteinExistence type="predicted"/>
<dbReference type="AlphaFoldDB" id="A0A6A4VHK4"/>
<dbReference type="EMBL" id="VIIS01001714">
    <property type="protein sequence ID" value="KAF0293926.1"/>
    <property type="molecule type" value="Genomic_DNA"/>
</dbReference>
<evidence type="ECO:0000256" key="1">
    <source>
        <dbReference type="SAM" id="Coils"/>
    </source>
</evidence>
<gene>
    <name evidence="2" type="ORF">FJT64_008324</name>
</gene>
<accession>A0A6A4VHK4</accession>
<evidence type="ECO:0000313" key="3">
    <source>
        <dbReference type="Proteomes" id="UP000440578"/>
    </source>
</evidence>